<feature type="region of interest" description="Disordered" evidence="1">
    <location>
        <begin position="184"/>
        <end position="207"/>
    </location>
</feature>
<evidence type="ECO:0000313" key="3">
    <source>
        <dbReference type="Proteomes" id="UP000256690"/>
    </source>
</evidence>
<feature type="region of interest" description="Disordered" evidence="1">
    <location>
        <begin position="130"/>
        <end position="170"/>
    </location>
</feature>
<feature type="region of interest" description="Disordered" evidence="1">
    <location>
        <begin position="50"/>
        <end position="108"/>
    </location>
</feature>
<gene>
    <name evidence="2" type="ORF">DSM5745_00774</name>
</gene>
<protein>
    <submittedName>
        <fullName evidence="2">Uncharacterized protein</fullName>
    </submittedName>
</protein>
<feature type="compositionally biased region" description="Basic and acidic residues" evidence="1">
    <location>
        <begin position="153"/>
        <end position="168"/>
    </location>
</feature>
<dbReference type="RefSeq" id="XP_026608635.1">
    <property type="nucleotide sequence ID" value="XM_026742790.1"/>
</dbReference>
<feature type="compositionally biased region" description="Acidic residues" evidence="1">
    <location>
        <begin position="136"/>
        <end position="145"/>
    </location>
</feature>
<proteinExistence type="predicted"/>
<organism evidence="2 3">
    <name type="scientific">Aspergillus mulundensis</name>
    <dbReference type="NCBI Taxonomy" id="1810919"/>
    <lineage>
        <taxon>Eukaryota</taxon>
        <taxon>Fungi</taxon>
        <taxon>Dikarya</taxon>
        <taxon>Ascomycota</taxon>
        <taxon>Pezizomycotina</taxon>
        <taxon>Eurotiomycetes</taxon>
        <taxon>Eurotiomycetidae</taxon>
        <taxon>Eurotiales</taxon>
        <taxon>Aspergillaceae</taxon>
        <taxon>Aspergillus</taxon>
        <taxon>Aspergillus subgen. Nidulantes</taxon>
    </lineage>
</organism>
<name>A0A3D8T4G0_9EURO</name>
<keyword evidence="3" id="KW-1185">Reference proteome</keyword>
<evidence type="ECO:0000256" key="1">
    <source>
        <dbReference type="SAM" id="MobiDB-lite"/>
    </source>
</evidence>
<dbReference type="AlphaFoldDB" id="A0A3D8T4G0"/>
<reference evidence="2 3" key="1">
    <citation type="journal article" date="2018" name="IMA Fungus">
        <title>IMA Genome-F 9: Draft genome sequence of Annulohypoxylon stygium, Aspergillus mulundensis, Berkeleyomyces basicola (syn. Thielaviopsis basicola), Ceratocystis smalleyi, two Cercospora beticola strains, Coleophoma cylindrospora, Fusarium fracticaudum, Phialophora cf. hyalina, and Morchella septimelata.</title>
        <authorList>
            <person name="Wingfield B.D."/>
            <person name="Bills G.F."/>
            <person name="Dong Y."/>
            <person name="Huang W."/>
            <person name="Nel W.J."/>
            <person name="Swalarsk-Parry B.S."/>
            <person name="Vaghefi N."/>
            <person name="Wilken P.M."/>
            <person name="An Z."/>
            <person name="de Beer Z.W."/>
            <person name="De Vos L."/>
            <person name="Chen L."/>
            <person name="Duong T.A."/>
            <person name="Gao Y."/>
            <person name="Hammerbacher A."/>
            <person name="Kikkert J.R."/>
            <person name="Li Y."/>
            <person name="Li H."/>
            <person name="Li K."/>
            <person name="Li Q."/>
            <person name="Liu X."/>
            <person name="Ma X."/>
            <person name="Naidoo K."/>
            <person name="Pethybridge S.J."/>
            <person name="Sun J."/>
            <person name="Steenkamp E.T."/>
            <person name="van der Nest M.A."/>
            <person name="van Wyk S."/>
            <person name="Wingfield M.J."/>
            <person name="Xiong C."/>
            <person name="Yue Q."/>
            <person name="Zhang X."/>
        </authorList>
    </citation>
    <scope>NUCLEOTIDE SEQUENCE [LARGE SCALE GENOMIC DNA]</scope>
    <source>
        <strain evidence="2 3">DSM 5745</strain>
    </source>
</reference>
<dbReference type="EMBL" id="PVWQ01000001">
    <property type="protein sequence ID" value="RDW93452.1"/>
    <property type="molecule type" value="Genomic_DNA"/>
</dbReference>
<comment type="caution">
    <text evidence="2">The sequence shown here is derived from an EMBL/GenBank/DDBJ whole genome shotgun (WGS) entry which is preliminary data.</text>
</comment>
<feature type="compositionally biased region" description="Basic and acidic residues" evidence="1">
    <location>
        <begin position="80"/>
        <end position="96"/>
    </location>
</feature>
<accession>A0A3D8T4G0</accession>
<sequence>MWTNKQKAEVLRLRANGLTYSEIQKRPRFQTYSVNAIRVGVLLTTTENQPLMAPRNSGSLGQGNGEKAASSDVIPVKRPAKAELQRDRKRLHEEGKASSATEDDNLSTCLSSFNFNEDDDSDTIAASSDTLAASSDGDDSGDDDGTASVNASSHHEVRSTIHHREPHPDTAQAAQVLVSIREDPSTEFSTEGHLPPQGPAQHVVQNRPPPVLDRVDQVATVPDASKVQHSAMFQPKFLTPLQLHPDPLFPETPRISADVMMNAHLQQTISADIDFLLAMCLADHDDLRMRVPKARDADDYGILRGQMHLVGHYYYELLRHREGVNVSFGYTVLHAADVRKLHEDVRKFHEEGSCLVEGHPSGKRDHWPF</sequence>
<dbReference type="Proteomes" id="UP000256690">
    <property type="component" value="Unassembled WGS sequence"/>
</dbReference>
<dbReference type="GeneID" id="38111144"/>
<evidence type="ECO:0000313" key="2">
    <source>
        <dbReference type="EMBL" id="RDW93452.1"/>
    </source>
</evidence>